<dbReference type="OrthoDB" id="8068875at2759"/>
<dbReference type="FunFam" id="3.90.1750.10:FF:000026">
    <property type="entry name" value="E3 ubiquitin-protein ligase HACE1"/>
    <property type="match status" value="1"/>
</dbReference>
<dbReference type="Gene3D" id="3.30.2160.10">
    <property type="entry name" value="Hect, E3 ligase catalytic domain"/>
    <property type="match status" value="1"/>
</dbReference>
<feature type="region of interest" description="Disordered" evidence="6">
    <location>
        <begin position="113"/>
        <end position="137"/>
    </location>
</feature>
<dbReference type="Gene3D" id="3.90.1750.10">
    <property type="entry name" value="Hect, E3 ligase catalytic domains"/>
    <property type="match status" value="1"/>
</dbReference>
<evidence type="ECO:0000313" key="7">
    <source>
        <dbReference type="EMBL" id="CAB3998538.1"/>
    </source>
</evidence>
<dbReference type="CDD" id="cd00078">
    <property type="entry name" value="HECTc"/>
    <property type="match status" value="1"/>
</dbReference>
<dbReference type="EMBL" id="CACRXK020003381">
    <property type="protein sequence ID" value="CAB3998538.1"/>
    <property type="molecule type" value="Genomic_DNA"/>
</dbReference>
<comment type="catalytic activity">
    <reaction evidence="1">
        <text>S-ubiquitinyl-[E2 ubiquitin-conjugating enzyme]-L-cysteine + [acceptor protein]-L-lysine = [E2 ubiquitin-conjugating enzyme]-L-cysteine + N(6)-ubiquitinyl-[acceptor protein]-L-lysine.</text>
        <dbReference type="EC" id="2.3.2.26"/>
    </reaction>
</comment>
<evidence type="ECO:0000313" key="8">
    <source>
        <dbReference type="Proteomes" id="UP001152795"/>
    </source>
</evidence>
<dbReference type="GO" id="GO:0016874">
    <property type="term" value="F:ligase activity"/>
    <property type="evidence" value="ECO:0007669"/>
    <property type="project" value="UniProtKB-KW"/>
</dbReference>
<dbReference type="Proteomes" id="UP001152795">
    <property type="component" value="Unassembled WGS sequence"/>
</dbReference>
<protein>
    <recommendedName>
        <fullName evidence="3">HECT-type E3 ubiquitin transferase</fullName>
        <ecNumber evidence="3">2.3.2.26</ecNumber>
    </recommendedName>
</protein>
<evidence type="ECO:0000256" key="3">
    <source>
        <dbReference type="ARBA" id="ARBA00012485"/>
    </source>
</evidence>
<dbReference type="FunFam" id="3.30.2410.10:FF:000011">
    <property type="entry name" value="Putative Ubiquitin-protein ligase E3C"/>
    <property type="match status" value="1"/>
</dbReference>
<dbReference type="EC" id="2.3.2.26" evidence="3"/>
<dbReference type="AlphaFoldDB" id="A0A7D9E092"/>
<dbReference type="SUPFAM" id="SSF56204">
    <property type="entry name" value="Hect, E3 ligase catalytic domain"/>
    <property type="match status" value="1"/>
</dbReference>
<dbReference type="GO" id="GO:0006511">
    <property type="term" value="P:ubiquitin-dependent protein catabolic process"/>
    <property type="evidence" value="ECO:0007669"/>
    <property type="project" value="TreeGrafter"/>
</dbReference>
<keyword evidence="4" id="KW-0808">Transferase</keyword>
<gene>
    <name evidence="7" type="ORF">PACLA_8A086595</name>
</gene>
<dbReference type="InterPro" id="IPR000569">
    <property type="entry name" value="HECT_dom"/>
</dbReference>
<reference evidence="7" key="1">
    <citation type="submission" date="2020-04" db="EMBL/GenBank/DDBJ databases">
        <authorList>
            <person name="Alioto T."/>
            <person name="Alioto T."/>
            <person name="Gomez Garrido J."/>
        </authorList>
    </citation>
    <scope>NUCLEOTIDE SEQUENCE</scope>
    <source>
        <strain evidence="7">A484AB</strain>
    </source>
</reference>
<organism evidence="7 8">
    <name type="scientific">Paramuricea clavata</name>
    <name type="common">Red gorgonian</name>
    <name type="synonym">Violescent sea-whip</name>
    <dbReference type="NCBI Taxonomy" id="317549"/>
    <lineage>
        <taxon>Eukaryota</taxon>
        <taxon>Metazoa</taxon>
        <taxon>Cnidaria</taxon>
        <taxon>Anthozoa</taxon>
        <taxon>Octocorallia</taxon>
        <taxon>Malacalcyonacea</taxon>
        <taxon>Plexauridae</taxon>
        <taxon>Paramuricea</taxon>
    </lineage>
</organism>
<comment type="pathway">
    <text evidence="2">Protein modification; protein ubiquitination.</text>
</comment>
<proteinExistence type="predicted"/>
<evidence type="ECO:0000256" key="6">
    <source>
        <dbReference type="SAM" id="MobiDB-lite"/>
    </source>
</evidence>
<dbReference type="PROSITE" id="PS50237">
    <property type="entry name" value="HECT"/>
    <property type="match status" value="1"/>
</dbReference>
<dbReference type="SMART" id="SM00119">
    <property type="entry name" value="HECTc"/>
    <property type="match status" value="1"/>
</dbReference>
<name>A0A7D9E092_PARCT</name>
<keyword evidence="5" id="KW-0833">Ubl conjugation pathway</keyword>
<feature type="compositionally biased region" description="Low complexity" evidence="6">
    <location>
        <begin position="126"/>
        <end position="136"/>
    </location>
</feature>
<feature type="compositionally biased region" description="Acidic residues" evidence="6">
    <location>
        <begin position="115"/>
        <end position="125"/>
    </location>
</feature>
<evidence type="ECO:0000256" key="1">
    <source>
        <dbReference type="ARBA" id="ARBA00000885"/>
    </source>
</evidence>
<dbReference type="GO" id="GO:0061630">
    <property type="term" value="F:ubiquitin protein ligase activity"/>
    <property type="evidence" value="ECO:0007669"/>
    <property type="project" value="UniProtKB-EC"/>
</dbReference>
<dbReference type="InterPro" id="IPR044611">
    <property type="entry name" value="E3A/B/C-like"/>
</dbReference>
<comment type="caution">
    <text evidence="7">The sequence shown here is derived from an EMBL/GenBank/DDBJ whole genome shotgun (WGS) entry which is preliminary data.</text>
</comment>
<evidence type="ECO:0000256" key="5">
    <source>
        <dbReference type="ARBA" id="ARBA00022786"/>
    </source>
</evidence>
<dbReference type="PANTHER" id="PTHR45700:SF2">
    <property type="entry name" value="UBIQUITIN-PROTEIN LIGASE E3C"/>
    <property type="match status" value="1"/>
</dbReference>
<dbReference type="FunFam" id="3.30.2160.10:FF:000002">
    <property type="entry name" value="Putative Ubiquitin-protein ligase E3C"/>
    <property type="match status" value="1"/>
</dbReference>
<keyword evidence="7" id="KW-0436">Ligase</keyword>
<dbReference type="Pfam" id="PF00632">
    <property type="entry name" value="HECT"/>
    <property type="match status" value="1"/>
</dbReference>
<dbReference type="InterPro" id="IPR035983">
    <property type="entry name" value="Hect_E3_ubiquitin_ligase"/>
</dbReference>
<evidence type="ECO:0000256" key="2">
    <source>
        <dbReference type="ARBA" id="ARBA00004906"/>
    </source>
</evidence>
<evidence type="ECO:0000256" key="4">
    <source>
        <dbReference type="ARBA" id="ARBA00022679"/>
    </source>
</evidence>
<accession>A0A7D9E092</accession>
<dbReference type="PANTHER" id="PTHR45700">
    <property type="entry name" value="UBIQUITIN-PROTEIN LIGASE E3C"/>
    <property type="match status" value="1"/>
</dbReference>
<sequence length="817" mass="93519">MTRPIRQICSSSRDNERFALLSSFAETVFVPKLSDQVRNCLLPKLKDPEVFPFKDLLQCLKNTEYTSSAYLLYSVLELAQSNAETLKSSDMPLYLETILHILKKLPPKVEKSEVQEEFEDSDDESASSSSQMQQDSQENDDLGEICESCFELLNTRSHVKLLLTPIESRSLEIKPSEDCIRLLSLIVSSLVFDQKCRIHKSRLLLTLSFNRCFFKKLWRMINQVSLQSSMGKQISLLQMVIHGNNLRNWEAECIAPLLAVFCFLLANLLFSLHDIDFHSQDSGAKIPFTLEELSDMGRTLCEATLGVIDIMNREIRTTTVPNYDLRSKVAKVRLAETLENEMYSKDKWNEVLEAMTRVIKQLHSRDTRLHYCPADHWLSSKIELQVDLIDLDLFFQDKGTLDPADFLHGMPGKTFCHVAILEHIPFVVPFVDRVKLFQRILSQDKVRNVGSMHNFLMGPSIEVRIRRSSLYQDAFDELSGDQDLKQKIHVQLINIQGLEEAGVDGGGLFREFLNECLKAGFDQNIGFFSSTNNELLYPNPQAHLVERNVFKHYYFLGKMLGKAIYENMLVELPFASFFLCKLLSPSNADVDINHLESLDPEMYRNLLYLKDCPDVEDLALNFTVVNNNLGESEVVELKPGGRDIVVTNQNRIEYIHLMADYRLNKQIRPHCNAFRSGLSSVIDISWLRMFDPNELQMLISGAQVPIDIEDLKNHASYSGDFNEQHPCVQNFWSVVLSFNDDQRRQLLKFVTSCSRPPLLGFKDLYPPFTIHNAGAEDRLPSASTCVNLLKLPAYPDRETMRQRLLYSIESGAGFELS</sequence>
<keyword evidence="8" id="KW-1185">Reference proteome</keyword>
<dbReference type="GO" id="GO:0000209">
    <property type="term" value="P:protein polyubiquitination"/>
    <property type="evidence" value="ECO:0007669"/>
    <property type="project" value="InterPro"/>
</dbReference>
<dbReference type="Gene3D" id="3.30.2410.10">
    <property type="entry name" value="Hect, E3 ligase catalytic domain"/>
    <property type="match status" value="1"/>
</dbReference>